<evidence type="ECO:0000313" key="2">
    <source>
        <dbReference type="EMBL" id="TKK64223.1"/>
    </source>
</evidence>
<evidence type="ECO:0000256" key="1">
    <source>
        <dbReference type="ARBA" id="ARBA00023125"/>
    </source>
</evidence>
<dbReference type="Gene3D" id="1.10.150.130">
    <property type="match status" value="1"/>
</dbReference>
<dbReference type="OrthoDB" id="9801717at2"/>
<sequence length="76" mass="9281">MNECFLQTIKAHKADAFTVDRIKDYLKYCYHTLGLSENTLHSRINALKFYYEQVLGREQFFWQIPGLKSSWYYQRY</sequence>
<name>A0A4V5UVB5_9BACT</name>
<keyword evidence="1" id="KW-0238">DNA-binding</keyword>
<keyword evidence="3" id="KW-1185">Reference proteome</keyword>
<comment type="caution">
    <text evidence="2">The sequence shown here is derived from an EMBL/GenBank/DDBJ whole genome shotgun (WGS) entry which is preliminary data.</text>
</comment>
<dbReference type="Proteomes" id="UP000305848">
    <property type="component" value="Unassembled WGS sequence"/>
</dbReference>
<organism evidence="2 3">
    <name type="scientific">Ilyomonas limi</name>
    <dbReference type="NCBI Taxonomy" id="2575867"/>
    <lineage>
        <taxon>Bacteria</taxon>
        <taxon>Pseudomonadati</taxon>
        <taxon>Bacteroidota</taxon>
        <taxon>Chitinophagia</taxon>
        <taxon>Chitinophagales</taxon>
        <taxon>Chitinophagaceae</taxon>
        <taxon>Ilyomonas</taxon>
    </lineage>
</organism>
<dbReference type="EMBL" id="SZQL01000039">
    <property type="protein sequence ID" value="TKK64223.1"/>
    <property type="molecule type" value="Genomic_DNA"/>
</dbReference>
<dbReference type="GO" id="GO:0003677">
    <property type="term" value="F:DNA binding"/>
    <property type="evidence" value="ECO:0007669"/>
    <property type="project" value="UniProtKB-KW"/>
</dbReference>
<dbReference type="InterPro" id="IPR010998">
    <property type="entry name" value="Integrase_recombinase_N"/>
</dbReference>
<protein>
    <submittedName>
        <fullName evidence="2">Uncharacterized protein</fullName>
    </submittedName>
</protein>
<evidence type="ECO:0000313" key="3">
    <source>
        <dbReference type="Proteomes" id="UP000305848"/>
    </source>
</evidence>
<dbReference type="AlphaFoldDB" id="A0A4V5UVB5"/>
<reference evidence="2 3" key="1">
    <citation type="submission" date="2019-05" db="EMBL/GenBank/DDBJ databases">
        <title>Panacibacter sp. strain 17mud1-8 Genome sequencing and assembly.</title>
        <authorList>
            <person name="Chhetri G."/>
        </authorList>
    </citation>
    <scope>NUCLEOTIDE SEQUENCE [LARGE SCALE GENOMIC DNA]</scope>
    <source>
        <strain evidence="2 3">17mud1-8</strain>
    </source>
</reference>
<gene>
    <name evidence="2" type="ORF">FC093_23025</name>
</gene>
<proteinExistence type="predicted"/>
<accession>A0A4V5UVB5</accession>